<keyword evidence="3 9" id="KW-0812">Transmembrane</keyword>
<feature type="transmembrane region" description="Helical" evidence="9">
    <location>
        <begin position="103"/>
        <end position="124"/>
    </location>
</feature>
<protein>
    <submittedName>
        <fullName evidence="10">Succinate dehydrogenase subunit 3</fullName>
    </submittedName>
</protein>
<feature type="transmembrane region" description="Helical" evidence="9">
    <location>
        <begin position="23"/>
        <end position="43"/>
    </location>
</feature>
<gene>
    <name evidence="10" type="primary">sdh3</name>
</gene>
<sequence length="125" mass="14548">MHNRPLSPHITIYAIQASSLSSIWHRVSGVLLASVLVFCFIYVQLLIHGNYDRYLLILEIMNIYLFFFHNIFYIVFLLGFLYHALNGLKQILWDLGVFLNQKFLDILLIIISSIICLSIVLLIFS</sequence>
<dbReference type="CDD" id="cd03499">
    <property type="entry name" value="SQR_TypeC_SdhC"/>
    <property type="match status" value="1"/>
</dbReference>
<evidence type="ECO:0000256" key="1">
    <source>
        <dbReference type="ARBA" id="ARBA00004370"/>
    </source>
</evidence>
<dbReference type="InterPro" id="IPR034804">
    <property type="entry name" value="SQR/QFR_C/D"/>
</dbReference>
<dbReference type="AlphaFoldDB" id="A0A345UB41"/>
<geneLocation type="mitochondrion" evidence="10"/>
<keyword evidence="4 8" id="KW-0479">Metal-binding</keyword>
<dbReference type="GO" id="GO:0016020">
    <property type="term" value="C:membrane"/>
    <property type="evidence" value="ECO:0007669"/>
    <property type="project" value="UniProtKB-SubCell"/>
</dbReference>
<evidence type="ECO:0000256" key="2">
    <source>
        <dbReference type="ARBA" id="ARBA00022617"/>
    </source>
</evidence>
<comment type="subcellular location">
    <subcellularLocation>
        <location evidence="1">Membrane</location>
    </subcellularLocation>
</comment>
<dbReference type="NCBIfam" id="TIGR02970">
    <property type="entry name" value="succ_dehyd_cytB"/>
    <property type="match status" value="1"/>
</dbReference>
<dbReference type="Pfam" id="PF01127">
    <property type="entry name" value="Sdh_cyt"/>
    <property type="match status" value="1"/>
</dbReference>
<dbReference type="PIRSF" id="PIRSF000178">
    <property type="entry name" value="SDH_cyt_b560"/>
    <property type="match status" value="1"/>
</dbReference>
<dbReference type="PANTHER" id="PTHR10978:SF5">
    <property type="entry name" value="SUCCINATE DEHYDROGENASE CYTOCHROME B560 SUBUNIT, MITOCHONDRIAL"/>
    <property type="match status" value="1"/>
</dbReference>
<reference evidence="10" key="1">
    <citation type="submission" date="2018-05" db="EMBL/GenBank/DDBJ databases">
        <title>Organellar genomes of Gracilariaceae.</title>
        <authorList>
            <person name="Iha C."/>
            <person name="Oliveira M.C."/>
        </authorList>
    </citation>
    <scope>NUCLEOTIDE SEQUENCE</scope>
</reference>
<evidence type="ECO:0000256" key="6">
    <source>
        <dbReference type="ARBA" id="ARBA00023004"/>
    </source>
</evidence>
<dbReference type="GO" id="GO:0009055">
    <property type="term" value="F:electron transfer activity"/>
    <property type="evidence" value="ECO:0007669"/>
    <property type="project" value="InterPro"/>
</dbReference>
<keyword evidence="7 9" id="KW-0472">Membrane</keyword>
<evidence type="ECO:0000313" key="10">
    <source>
        <dbReference type="EMBL" id="AXI97677.1"/>
    </source>
</evidence>
<dbReference type="SUPFAM" id="SSF81343">
    <property type="entry name" value="Fumarate reductase respiratory complex transmembrane subunits"/>
    <property type="match status" value="1"/>
</dbReference>
<feature type="transmembrane region" description="Helical" evidence="9">
    <location>
        <begin position="63"/>
        <end position="83"/>
    </location>
</feature>
<evidence type="ECO:0000256" key="7">
    <source>
        <dbReference type="ARBA" id="ARBA00023136"/>
    </source>
</evidence>
<dbReference type="GO" id="GO:0006099">
    <property type="term" value="P:tricarboxylic acid cycle"/>
    <property type="evidence" value="ECO:0007669"/>
    <property type="project" value="InterPro"/>
</dbReference>
<keyword evidence="6 8" id="KW-0408">Iron</keyword>
<evidence type="ECO:0000256" key="4">
    <source>
        <dbReference type="ARBA" id="ARBA00022723"/>
    </source>
</evidence>
<keyword evidence="10" id="KW-0496">Mitochondrion</keyword>
<comment type="cofactor">
    <cofactor evidence="8">
        <name>heme</name>
        <dbReference type="ChEBI" id="CHEBI:30413"/>
    </cofactor>
    <text evidence="8">The heme is bound between the two transmembrane subunits.</text>
</comment>
<accession>A0A345UB41</accession>
<name>A0A345UB41_9FLOR</name>
<dbReference type="RefSeq" id="YP_009511800.1">
    <property type="nucleotide sequence ID" value="NC_039146.1"/>
</dbReference>
<keyword evidence="2 8" id="KW-0349">Heme</keyword>
<evidence type="ECO:0000256" key="8">
    <source>
        <dbReference type="PIRSR" id="PIRSR000178-1"/>
    </source>
</evidence>
<dbReference type="PANTHER" id="PTHR10978">
    <property type="entry name" value="SUCCINATE DEHYDROGENASE CYTOCHROME B560 SUBUNIT"/>
    <property type="match status" value="1"/>
</dbReference>
<dbReference type="EMBL" id="MH396017">
    <property type="protein sequence ID" value="AXI97677.1"/>
    <property type="molecule type" value="Genomic_DNA"/>
</dbReference>
<evidence type="ECO:0000256" key="9">
    <source>
        <dbReference type="SAM" id="Phobius"/>
    </source>
</evidence>
<dbReference type="GeneID" id="37624390"/>
<dbReference type="InterPro" id="IPR000701">
    <property type="entry name" value="SuccDH_FuR_B_TM-su"/>
</dbReference>
<feature type="binding site" description="axial binding residue" evidence="8">
    <location>
        <position position="83"/>
    </location>
    <ligand>
        <name>heme</name>
        <dbReference type="ChEBI" id="CHEBI:30413"/>
        <note>ligand shared with second transmembrane subunit</note>
    </ligand>
    <ligandPart>
        <name>Fe</name>
        <dbReference type="ChEBI" id="CHEBI:18248"/>
    </ligandPart>
</feature>
<dbReference type="GO" id="GO:0046872">
    <property type="term" value="F:metal ion binding"/>
    <property type="evidence" value="ECO:0007669"/>
    <property type="project" value="UniProtKB-KW"/>
</dbReference>
<dbReference type="GO" id="GO:0006121">
    <property type="term" value="P:mitochondrial electron transport, succinate to ubiquinone"/>
    <property type="evidence" value="ECO:0007669"/>
    <property type="project" value="TreeGrafter"/>
</dbReference>
<evidence type="ECO:0000256" key="3">
    <source>
        <dbReference type="ARBA" id="ARBA00022692"/>
    </source>
</evidence>
<keyword evidence="5 9" id="KW-1133">Transmembrane helix</keyword>
<dbReference type="GO" id="GO:0005739">
    <property type="term" value="C:mitochondrion"/>
    <property type="evidence" value="ECO:0007669"/>
    <property type="project" value="GOC"/>
</dbReference>
<dbReference type="Gene3D" id="1.20.1300.10">
    <property type="entry name" value="Fumarate reductase/succinate dehydrogenase, transmembrane subunit"/>
    <property type="match status" value="1"/>
</dbReference>
<proteinExistence type="predicted"/>
<organism evidence="10">
    <name type="scientific">Gracilaria caudata</name>
    <dbReference type="NCBI Taxonomy" id="2572395"/>
    <lineage>
        <taxon>Eukaryota</taxon>
        <taxon>Rhodophyta</taxon>
        <taxon>Florideophyceae</taxon>
        <taxon>Rhodymeniophycidae</taxon>
        <taxon>Gracilariales</taxon>
        <taxon>Gracilariaceae</taxon>
        <taxon>Gracilaria</taxon>
    </lineage>
</organism>
<dbReference type="InterPro" id="IPR014314">
    <property type="entry name" value="Succ_DH_cytb556"/>
</dbReference>
<evidence type="ECO:0000256" key="5">
    <source>
        <dbReference type="ARBA" id="ARBA00022989"/>
    </source>
</evidence>